<sequence>MTREWVRSSYSTASGECVEVRFGGGVVRVRDSKDGERGPVISLGPGWGAFVRGVRDGRFRG</sequence>
<dbReference type="Pfam" id="PF04149">
    <property type="entry name" value="DUF397"/>
    <property type="match status" value="1"/>
</dbReference>
<comment type="caution">
    <text evidence="2">The sequence shown here is derived from an EMBL/GenBank/DDBJ whole genome shotgun (WGS) entry which is preliminary data.</text>
</comment>
<protein>
    <submittedName>
        <fullName evidence="2">DUF397 domain-containing protein</fullName>
    </submittedName>
</protein>
<dbReference type="InterPro" id="IPR007278">
    <property type="entry name" value="DUF397"/>
</dbReference>
<dbReference type="Proteomes" id="UP001596220">
    <property type="component" value="Unassembled WGS sequence"/>
</dbReference>
<proteinExistence type="predicted"/>
<evidence type="ECO:0000313" key="2">
    <source>
        <dbReference type="EMBL" id="MFC6090255.1"/>
    </source>
</evidence>
<keyword evidence="3" id="KW-1185">Reference proteome</keyword>
<organism evidence="2 3">
    <name type="scientific">Saccharothrix lopnurensis</name>
    <dbReference type="NCBI Taxonomy" id="1670621"/>
    <lineage>
        <taxon>Bacteria</taxon>
        <taxon>Bacillati</taxon>
        <taxon>Actinomycetota</taxon>
        <taxon>Actinomycetes</taxon>
        <taxon>Pseudonocardiales</taxon>
        <taxon>Pseudonocardiaceae</taxon>
        <taxon>Saccharothrix</taxon>
    </lineage>
</organism>
<evidence type="ECO:0000313" key="3">
    <source>
        <dbReference type="Proteomes" id="UP001596220"/>
    </source>
</evidence>
<dbReference type="EMBL" id="JBHSQO010000011">
    <property type="protein sequence ID" value="MFC6090255.1"/>
    <property type="molecule type" value="Genomic_DNA"/>
</dbReference>
<feature type="domain" description="DUF397" evidence="1">
    <location>
        <begin position="4"/>
        <end position="55"/>
    </location>
</feature>
<evidence type="ECO:0000259" key="1">
    <source>
        <dbReference type="Pfam" id="PF04149"/>
    </source>
</evidence>
<gene>
    <name evidence="2" type="ORF">ACFP3R_13305</name>
</gene>
<reference evidence="3" key="1">
    <citation type="journal article" date="2019" name="Int. J. Syst. Evol. Microbiol.">
        <title>The Global Catalogue of Microorganisms (GCM) 10K type strain sequencing project: providing services to taxonomists for standard genome sequencing and annotation.</title>
        <authorList>
            <consortium name="The Broad Institute Genomics Platform"/>
            <consortium name="The Broad Institute Genome Sequencing Center for Infectious Disease"/>
            <person name="Wu L."/>
            <person name="Ma J."/>
        </authorList>
    </citation>
    <scope>NUCLEOTIDE SEQUENCE [LARGE SCALE GENOMIC DNA]</scope>
    <source>
        <strain evidence="3">CGMCC 4.7246</strain>
    </source>
</reference>
<dbReference type="RefSeq" id="WP_380635975.1">
    <property type="nucleotide sequence ID" value="NZ_JBHSQO010000011.1"/>
</dbReference>
<name>A0ABW1P4J7_9PSEU</name>
<accession>A0ABW1P4J7</accession>